<dbReference type="AlphaFoldDB" id="A0A0L6U8U7"/>
<dbReference type="EMBL" id="LAVV01014249">
    <property type="protein sequence ID" value="KNZ44926.1"/>
    <property type="molecule type" value="Genomic_DNA"/>
</dbReference>
<name>A0A0L6U8U7_9BASI</name>
<evidence type="ECO:0000313" key="2">
    <source>
        <dbReference type="Proteomes" id="UP000037035"/>
    </source>
</evidence>
<organism evidence="1 2">
    <name type="scientific">Puccinia sorghi</name>
    <dbReference type="NCBI Taxonomy" id="27349"/>
    <lineage>
        <taxon>Eukaryota</taxon>
        <taxon>Fungi</taxon>
        <taxon>Dikarya</taxon>
        <taxon>Basidiomycota</taxon>
        <taxon>Pucciniomycotina</taxon>
        <taxon>Pucciniomycetes</taxon>
        <taxon>Pucciniales</taxon>
        <taxon>Pucciniaceae</taxon>
        <taxon>Puccinia</taxon>
    </lineage>
</organism>
<protein>
    <submittedName>
        <fullName evidence="1">Uncharacterized protein</fullName>
    </submittedName>
</protein>
<sequence length="158" mass="17374">EARNSDSLGVNKKTWSKMNQTSSSWEVSIPLISVACAQAQHRILAKSGELLTDAKPIFAGKEKGSKKKTWSSITRSEIGKALAKVARGTVYRTDAVPFMITEGLRCWDEKYPKTIEKTWIDNNGSSDSNDVIKQERTVVVAMLWHAAMDNGTLGDAGE</sequence>
<comment type="caution">
    <text evidence="1">The sequence shown here is derived from an EMBL/GenBank/DDBJ whole genome shotgun (WGS) entry which is preliminary data.</text>
</comment>
<reference evidence="1 2" key="1">
    <citation type="submission" date="2015-08" db="EMBL/GenBank/DDBJ databases">
        <title>Next Generation Sequencing and Analysis of the Genome of Puccinia sorghi L Schw, the Causal Agent of Maize Common Rust.</title>
        <authorList>
            <person name="Rochi L."/>
            <person name="Burguener G."/>
            <person name="Darino M."/>
            <person name="Turjanski A."/>
            <person name="Kreff E."/>
            <person name="Dieguez M.J."/>
            <person name="Sacco F."/>
        </authorList>
    </citation>
    <scope>NUCLEOTIDE SEQUENCE [LARGE SCALE GENOMIC DNA]</scope>
    <source>
        <strain evidence="1 2">RO10H11247</strain>
    </source>
</reference>
<feature type="non-terminal residue" evidence="1">
    <location>
        <position position="1"/>
    </location>
</feature>
<dbReference type="VEuPathDB" id="FungiDB:VP01_8680g1"/>
<dbReference type="STRING" id="27349.A0A0L6U8U7"/>
<evidence type="ECO:0000313" key="1">
    <source>
        <dbReference type="EMBL" id="KNZ44926.1"/>
    </source>
</evidence>
<keyword evidence="2" id="KW-1185">Reference proteome</keyword>
<proteinExistence type="predicted"/>
<accession>A0A0L6U8U7</accession>
<gene>
    <name evidence="1" type="ORF">VP01_8680g1</name>
</gene>
<dbReference type="Proteomes" id="UP000037035">
    <property type="component" value="Unassembled WGS sequence"/>
</dbReference>